<dbReference type="Gene3D" id="2.60.40.10">
    <property type="entry name" value="Immunoglobulins"/>
    <property type="match status" value="1"/>
</dbReference>
<evidence type="ECO:0000259" key="8">
    <source>
        <dbReference type="SMART" id="SM00642"/>
    </source>
</evidence>
<dbReference type="EC" id="2.4.99.16" evidence="6"/>
<evidence type="ECO:0000256" key="5">
    <source>
        <dbReference type="ARBA" id="ARBA00048735"/>
    </source>
</evidence>
<keyword evidence="4 6" id="KW-0119">Carbohydrate metabolism</keyword>
<feature type="binding site" evidence="6">
    <location>
        <position position="258"/>
    </location>
    <ligand>
        <name>alpha-maltose 1-phosphate</name>
        <dbReference type="ChEBI" id="CHEBI:63576"/>
    </ligand>
</feature>
<dbReference type="PANTHER" id="PTHR47786:SF2">
    <property type="entry name" value="GLYCOSYL HYDROLASE FAMILY 13 CATALYTIC DOMAIN-CONTAINING PROTEIN"/>
    <property type="match status" value="1"/>
</dbReference>
<dbReference type="SUPFAM" id="SSF51445">
    <property type="entry name" value="(Trans)glycosidases"/>
    <property type="match status" value="1"/>
</dbReference>
<keyword evidence="3 6" id="KW-0808">Transferase</keyword>
<evidence type="ECO:0000256" key="3">
    <source>
        <dbReference type="ARBA" id="ARBA00022679"/>
    </source>
</evidence>
<evidence type="ECO:0000313" key="10">
    <source>
        <dbReference type="Proteomes" id="UP001410795"/>
    </source>
</evidence>
<comment type="subunit">
    <text evidence="1 6">Homodimer.</text>
</comment>
<dbReference type="Gene3D" id="1.20.58.80">
    <property type="entry name" value="Phosphotransferase system, lactose/cellobiose-type IIA subunit"/>
    <property type="match status" value="1"/>
</dbReference>
<comment type="similarity">
    <text evidence="6">Belongs to the glycosyl hydrolase 13 family. GlgE subfamily.</text>
</comment>
<keyword evidence="2 6" id="KW-0328">Glycosyltransferase</keyword>
<dbReference type="Proteomes" id="UP001410795">
    <property type="component" value="Unassembled WGS sequence"/>
</dbReference>
<proteinExistence type="inferred from homology"/>
<organism evidence="9 10">
    <name type="scientific">Microbacterium marinilacus</name>
    <dbReference type="NCBI Taxonomy" id="415209"/>
    <lineage>
        <taxon>Bacteria</taxon>
        <taxon>Bacillati</taxon>
        <taxon>Actinomycetota</taxon>
        <taxon>Actinomycetes</taxon>
        <taxon>Micrococcales</taxon>
        <taxon>Microbacteriaceae</taxon>
        <taxon>Microbacterium</taxon>
    </lineage>
</organism>
<dbReference type="InterPro" id="IPR017853">
    <property type="entry name" value="GH"/>
</dbReference>
<feature type="binding site" evidence="6">
    <location>
        <position position="318"/>
    </location>
    <ligand>
        <name>alpha-maltose 1-phosphate</name>
        <dbReference type="ChEBI" id="CHEBI:63576"/>
    </ligand>
</feature>
<evidence type="ECO:0000313" key="9">
    <source>
        <dbReference type="EMBL" id="GAA3667245.1"/>
    </source>
</evidence>
<keyword evidence="10" id="KW-1185">Reference proteome</keyword>
<feature type="active site" description="Proton donor" evidence="6">
    <location>
        <position position="417"/>
    </location>
</feature>
<evidence type="ECO:0000256" key="4">
    <source>
        <dbReference type="ARBA" id="ARBA00023277"/>
    </source>
</evidence>
<dbReference type="EMBL" id="BAAAYV010000025">
    <property type="protein sequence ID" value="GAA3667245.1"/>
    <property type="molecule type" value="Genomic_DNA"/>
</dbReference>
<dbReference type="InterPro" id="IPR013780">
    <property type="entry name" value="Glyco_hydro_b"/>
</dbReference>
<name>A0ABP7BTG0_9MICO</name>
<feature type="region of interest" description="Disordered" evidence="7">
    <location>
        <begin position="256"/>
        <end position="280"/>
    </location>
</feature>
<evidence type="ECO:0000256" key="7">
    <source>
        <dbReference type="SAM" id="MobiDB-lite"/>
    </source>
</evidence>
<feature type="site" description="Transition state stabilizer" evidence="6">
    <location>
        <position position="474"/>
    </location>
</feature>
<sequence length="663" mass="73653">MVGRIPVIDVHPLVDQGQRPAKATVHEPLPVQATVFREGHDRLGAEVVPIRPGGVRGTPARMRELVPGTDRYEAWITPDAEGEWAFEVRAFSDPLATWTHDAGLKIRADVDVELMFLEARLLLERIREEAPDGALTADDEAALTAAQDAATDEIRPVEARLAVLEGPETQALFLRHPLRDLVTVSGPYPLYADRRRALTGSWYEFFPRSEGARVDAKTGKVVSGTFKTAAKSLDRVAGMGFDVLYLPPIHPIGEVNRKGPNNTLDPGPDDPGSPWAIGSRAGGHDAIHPDLGTFADFDAFVKRANRLGIEVALDLALQAAPDHPWVETHPQFFRHRADGTIAYAENPPKKYQDIYPVFFDDDFEGVVEEVTRVVRLWMSHGVRIFRVDNPHTKPVMFWERLLGDIRATDPDVVFLSEAFTRPAMMHTLGAVGFHQSYTYFTWRTEKDEIEDYLREVSRESDHLMRPSFWVNTPDILHASLQYGGPAMFAIRATLAALATPSWGMYAGFELFEHVAVRPGSEEYLDSEKYQIRVRDWAAAESSGTSLMPYVGTLNRLRREHPALGLLRNLVVHATDDDHVICFSKTAYDEHGAPADTVIAVINLDPHGARETTVHLDLEAAGLPEGFVVRDELTGAEWAWGADNYVRLDPSGDVAHILSVKGTV</sequence>
<feature type="binding site" evidence="6">
    <location>
        <position position="389"/>
    </location>
    <ligand>
        <name>alpha-maltose 1-phosphate</name>
        <dbReference type="ChEBI" id="CHEBI:63576"/>
    </ligand>
</feature>
<evidence type="ECO:0000256" key="6">
    <source>
        <dbReference type="HAMAP-Rule" id="MF_02124"/>
    </source>
</evidence>
<dbReference type="Gene3D" id="2.60.40.1180">
    <property type="entry name" value="Golgi alpha-mannosidase II"/>
    <property type="match status" value="1"/>
</dbReference>
<comment type="caution">
    <text evidence="9">The sequence shown here is derived from an EMBL/GenBank/DDBJ whole genome shotgun (WGS) entry which is preliminary data.</text>
</comment>
<comment type="catalytic activity">
    <reaction evidence="5 6">
        <text>alpha-maltose 1-phosphate + [(1-&gt;4)-alpha-D-glucosyl](n) = [(1-&gt;4)-alpha-D-glucosyl](n+2) + phosphate</text>
        <dbReference type="Rhea" id="RHEA:42692"/>
        <dbReference type="Rhea" id="RHEA-COMP:9584"/>
        <dbReference type="Rhea" id="RHEA-COMP:10183"/>
        <dbReference type="ChEBI" id="CHEBI:15444"/>
        <dbReference type="ChEBI" id="CHEBI:43474"/>
        <dbReference type="ChEBI" id="CHEBI:63576"/>
        <dbReference type="EC" id="2.4.99.16"/>
    </reaction>
</comment>
<dbReference type="InterPro" id="IPR049171">
    <property type="entry name" value="GLGE_C"/>
</dbReference>
<dbReference type="PANTHER" id="PTHR47786">
    <property type="entry name" value="ALPHA-1,4-GLUCAN:MALTOSE-1-PHOSPHATE MALTOSYLTRANSFERASE"/>
    <property type="match status" value="1"/>
</dbReference>
<dbReference type="HAMAP" id="MF_02124">
    <property type="entry name" value="GlgE"/>
    <property type="match status" value="1"/>
</dbReference>
<feature type="domain" description="Glycosyl hydrolase family 13 catalytic" evidence="8">
    <location>
        <begin position="200"/>
        <end position="534"/>
    </location>
</feature>
<dbReference type="InterPro" id="IPR026585">
    <property type="entry name" value="GlgE"/>
</dbReference>
<dbReference type="Pfam" id="PF21702">
    <property type="entry name" value="GLGE_C"/>
    <property type="match status" value="1"/>
</dbReference>
<dbReference type="RefSeq" id="WP_221858402.1">
    <property type="nucleotide sequence ID" value="NZ_BAAAYV010000025.1"/>
</dbReference>
<accession>A0ABP7BTG0</accession>
<dbReference type="Pfam" id="PF11896">
    <property type="entry name" value="GlgE_dom_N_S"/>
    <property type="match status" value="1"/>
</dbReference>
<dbReference type="InterPro" id="IPR021828">
    <property type="entry name" value="GlgE_dom_N/S"/>
</dbReference>
<reference evidence="10" key="1">
    <citation type="journal article" date="2019" name="Int. J. Syst. Evol. Microbiol.">
        <title>The Global Catalogue of Microorganisms (GCM) 10K type strain sequencing project: providing services to taxonomists for standard genome sequencing and annotation.</title>
        <authorList>
            <consortium name="The Broad Institute Genomics Platform"/>
            <consortium name="The Broad Institute Genome Sequencing Center for Infectious Disease"/>
            <person name="Wu L."/>
            <person name="Ma J."/>
        </authorList>
    </citation>
    <scope>NUCLEOTIDE SEQUENCE [LARGE SCALE GENOMIC DNA]</scope>
    <source>
        <strain evidence="10">JCM 16546</strain>
    </source>
</reference>
<evidence type="ECO:0000256" key="1">
    <source>
        <dbReference type="ARBA" id="ARBA00011738"/>
    </source>
</evidence>
<gene>
    <name evidence="6" type="primary">glgE</name>
    <name evidence="9" type="ORF">GCM10022202_31570</name>
</gene>
<feature type="active site" description="Nucleophile" evidence="6">
    <location>
        <position position="388"/>
    </location>
</feature>
<dbReference type="SMART" id="SM00642">
    <property type="entry name" value="Aamy"/>
    <property type="match status" value="1"/>
</dbReference>
<dbReference type="Gene3D" id="3.20.20.80">
    <property type="entry name" value="Glycosidases"/>
    <property type="match status" value="1"/>
</dbReference>
<comment type="function">
    <text evidence="6">Maltosyltransferase that uses maltose 1-phosphate (M1P) as the sugar donor to elongate linear or branched alpha-(1-&gt;4)-glucans. Is involved in a branched alpha-glucan biosynthetic pathway from trehalose, together with TreS, Mak and GlgB.</text>
</comment>
<evidence type="ECO:0000256" key="2">
    <source>
        <dbReference type="ARBA" id="ARBA00022676"/>
    </source>
</evidence>
<feature type="binding site" evidence="6">
    <location>
        <position position="353"/>
    </location>
    <ligand>
        <name>alpha-maltose 1-phosphate</name>
        <dbReference type="ChEBI" id="CHEBI:63576"/>
    </ligand>
</feature>
<protein>
    <recommendedName>
        <fullName evidence="6">Alpha-1,4-glucan:maltose-1-phosphate maltosyltransferase</fullName>
        <shortName evidence="6">GMPMT</shortName>
        <ecNumber evidence="6">2.4.99.16</ecNumber>
    </recommendedName>
    <alternativeName>
        <fullName evidence="6">(1-&gt;4)-alpha-D-glucan:maltose-1-phosphate alpha-D-maltosyltransferase</fullName>
    </alternativeName>
</protein>
<dbReference type="InterPro" id="IPR013783">
    <property type="entry name" value="Ig-like_fold"/>
</dbReference>
<feature type="binding site" evidence="6">
    <location>
        <begin position="528"/>
        <end position="529"/>
    </location>
    <ligand>
        <name>alpha-maltose 1-phosphate</name>
        <dbReference type="ChEBI" id="CHEBI:63576"/>
    </ligand>
</feature>
<dbReference type="InterPro" id="IPR006047">
    <property type="entry name" value="GH13_cat_dom"/>
</dbReference>